<gene>
    <name evidence="8" type="ORF">H4Q32_003774</name>
</gene>
<evidence type="ECO:0000256" key="7">
    <source>
        <dbReference type="ARBA" id="ARBA00023136"/>
    </source>
</evidence>
<keyword evidence="4" id="KW-1000">Mitochondrion outer membrane</keyword>
<dbReference type="Pfam" id="PF10265">
    <property type="entry name" value="Miga"/>
    <property type="match status" value="2"/>
</dbReference>
<comment type="caution">
    <text evidence="8">The sequence shown here is derived from an EMBL/GenBank/DDBJ whole genome shotgun (WGS) entry which is preliminary data.</text>
</comment>
<name>A0ABQ8MXK8_LABRO</name>
<comment type="subcellular location">
    <subcellularLocation>
        <location evidence="1">Mitochondrion outer membrane</location>
    </subcellularLocation>
</comment>
<keyword evidence="5" id="KW-1133">Transmembrane helix</keyword>
<evidence type="ECO:0000256" key="1">
    <source>
        <dbReference type="ARBA" id="ARBA00004294"/>
    </source>
</evidence>
<comment type="similarity">
    <text evidence="2">Belongs to the mitoguardin family.</text>
</comment>
<evidence type="ECO:0000256" key="3">
    <source>
        <dbReference type="ARBA" id="ARBA00022692"/>
    </source>
</evidence>
<keyword evidence="9" id="KW-1185">Reference proteome</keyword>
<accession>A0ABQ8MXK8</accession>
<proteinExistence type="inferred from homology"/>
<dbReference type="InterPro" id="IPR019392">
    <property type="entry name" value="Miga"/>
</dbReference>
<evidence type="ECO:0000256" key="2">
    <source>
        <dbReference type="ARBA" id="ARBA00008969"/>
    </source>
</evidence>
<sequence>MTEDVFRNTQVSMKVAALRFVDLPLSVYYSLPQVSLSTGTKKLFAATAFGAVSLIYLARRFRRRKGKKKVSSPEQETFEFLTTVPLKKETECQNLPLNSKNCYSCNVVSNGSFSSTCANGSSCWDGAGDDGDVCNLLNIPVTTPENLYLMGMELFEEALRRWEQALTFRSRQAEDEENCASVKDIISVDFIRKLESLLQRAYRLQEEFEGALGMTDPSPRPSNDKHMDLSVREDLEDTCLRDSISIASTDSFVSAAELSEHREMRSSHALGSLCHHPFYEDALQLAEEGKISCRVLRTTRAFLADTGKRILSSIIVKARKSPKRFEEVFEEMICFLEQTDHWENTEMELSARGVKHLNFFDIVLDFVLMDSFEDLENPPISIQNVVNNRWLNNSFKETAVASSCWSVLKQKRQHMKVQDGFIAHFYAVCEHISPVLAWGFLGPKSSLHDFCCFFKEQVLFFMKDIFDLDKVRYSSLDTLAEDILHLLHRRSELLLAYLGTDMIRHLNGCNATPLHLVPSALLEAQVQ</sequence>
<evidence type="ECO:0000256" key="6">
    <source>
        <dbReference type="ARBA" id="ARBA00023128"/>
    </source>
</evidence>
<organism evidence="8 9">
    <name type="scientific">Labeo rohita</name>
    <name type="common">Indian major carp</name>
    <name type="synonym">Cyprinus rohita</name>
    <dbReference type="NCBI Taxonomy" id="84645"/>
    <lineage>
        <taxon>Eukaryota</taxon>
        <taxon>Metazoa</taxon>
        <taxon>Chordata</taxon>
        <taxon>Craniata</taxon>
        <taxon>Vertebrata</taxon>
        <taxon>Euteleostomi</taxon>
        <taxon>Actinopterygii</taxon>
        <taxon>Neopterygii</taxon>
        <taxon>Teleostei</taxon>
        <taxon>Ostariophysi</taxon>
        <taxon>Cypriniformes</taxon>
        <taxon>Cyprinidae</taxon>
        <taxon>Labeoninae</taxon>
        <taxon>Labeonini</taxon>
        <taxon>Labeo</taxon>
    </lineage>
</organism>
<dbReference type="EMBL" id="JACTAM010000002">
    <property type="protein sequence ID" value="KAI2667321.1"/>
    <property type="molecule type" value="Genomic_DNA"/>
</dbReference>
<protein>
    <submittedName>
        <fullName evidence="8">Mitoguardin 1</fullName>
    </submittedName>
</protein>
<dbReference type="PANTHER" id="PTHR21508:SF3">
    <property type="entry name" value="MITOGUARDIN 1"/>
    <property type="match status" value="1"/>
</dbReference>
<dbReference type="PANTHER" id="PTHR21508">
    <property type="entry name" value="MITOGUARDIN"/>
    <property type="match status" value="1"/>
</dbReference>
<evidence type="ECO:0000313" key="8">
    <source>
        <dbReference type="EMBL" id="KAI2667321.1"/>
    </source>
</evidence>
<reference evidence="8 9" key="1">
    <citation type="submission" date="2022-01" db="EMBL/GenBank/DDBJ databases">
        <title>A high-quality chromosome-level genome assembly of rohu carp, Labeo rohita.</title>
        <authorList>
            <person name="Arick M.A. II"/>
            <person name="Hsu C.-Y."/>
            <person name="Magbanua Z."/>
            <person name="Pechanova O."/>
            <person name="Grover C."/>
            <person name="Miller E."/>
            <person name="Thrash A."/>
            <person name="Ezzel L."/>
            <person name="Alam S."/>
            <person name="Benzie J."/>
            <person name="Hamilton M."/>
            <person name="Karsi A."/>
            <person name="Lawrence M.L."/>
            <person name="Peterson D.G."/>
        </authorList>
    </citation>
    <scope>NUCLEOTIDE SEQUENCE [LARGE SCALE GENOMIC DNA]</scope>
    <source>
        <strain evidence="9">BAU-BD-2019</strain>
        <tissue evidence="8">Blood</tissue>
    </source>
</reference>
<evidence type="ECO:0000313" key="9">
    <source>
        <dbReference type="Proteomes" id="UP000830375"/>
    </source>
</evidence>
<keyword evidence="6" id="KW-0496">Mitochondrion</keyword>
<evidence type="ECO:0000256" key="5">
    <source>
        <dbReference type="ARBA" id="ARBA00022989"/>
    </source>
</evidence>
<evidence type="ECO:0000256" key="4">
    <source>
        <dbReference type="ARBA" id="ARBA00022787"/>
    </source>
</evidence>
<keyword evidence="3" id="KW-0812">Transmembrane</keyword>
<keyword evidence="7" id="KW-0472">Membrane</keyword>
<dbReference type="Proteomes" id="UP000830375">
    <property type="component" value="Unassembled WGS sequence"/>
</dbReference>